<feature type="compositionally biased region" description="Basic residues" evidence="2">
    <location>
        <begin position="98"/>
        <end position="122"/>
    </location>
</feature>
<evidence type="ECO:0000313" key="4">
    <source>
        <dbReference type="Proteomes" id="UP000688137"/>
    </source>
</evidence>
<dbReference type="InterPro" id="IPR002136">
    <property type="entry name" value="Ribosomal_uL4"/>
</dbReference>
<dbReference type="PANTHER" id="PTHR10746:SF6">
    <property type="entry name" value="LARGE RIBOSOMAL SUBUNIT PROTEIN UL4M"/>
    <property type="match status" value="1"/>
</dbReference>
<dbReference type="PANTHER" id="PTHR10746">
    <property type="entry name" value="50S RIBOSOMAL PROTEIN L4"/>
    <property type="match status" value="1"/>
</dbReference>
<gene>
    <name evidence="3" type="ORF">PPRIM_AZ9-3.1.T0310128</name>
</gene>
<sequence>MLQQCLKIFRFSFAANTPSLATPWSMRPFKNEVSLPIIRFHDAQPTGQSITLDQEIFNQPIRRDLVQRLVRYTDLYNKKVTKATLELRDAASSGAKNHPQKKTGRARQGHRQRPGRNKGIKAHGRKIRSLRIDLPRKVRLQAYKVGLTAALIEGKFTVIDTEKLNEGKTKHLVQLMKGFESFTQPILIVTSVDPDDFFLRASRNLDTLETCTVKELNIIKILKFKSILITKEAIIQLTESLKQRKLTLLGENKIVKKKYSEYPIEEYDPTKPLDLKFKVLREYLEDFEKLKQEGQLDKFIQDMPKTKKVGRINTINHH</sequence>
<evidence type="ECO:0000256" key="1">
    <source>
        <dbReference type="ARBA" id="ARBA00040565"/>
    </source>
</evidence>
<proteinExistence type="predicted"/>
<dbReference type="GO" id="GO:0005840">
    <property type="term" value="C:ribosome"/>
    <property type="evidence" value="ECO:0007669"/>
    <property type="project" value="InterPro"/>
</dbReference>
<dbReference type="InterPro" id="IPR013005">
    <property type="entry name" value="Ribosomal_uL4-like"/>
</dbReference>
<dbReference type="GO" id="GO:0003735">
    <property type="term" value="F:structural constituent of ribosome"/>
    <property type="evidence" value="ECO:0007669"/>
    <property type="project" value="InterPro"/>
</dbReference>
<dbReference type="NCBIfam" id="TIGR03953">
    <property type="entry name" value="rplD_bact"/>
    <property type="match status" value="1"/>
</dbReference>
<reference evidence="3" key="1">
    <citation type="submission" date="2021-01" db="EMBL/GenBank/DDBJ databases">
        <authorList>
            <consortium name="Genoscope - CEA"/>
            <person name="William W."/>
        </authorList>
    </citation>
    <scope>NUCLEOTIDE SEQUENCE</scope>
</reference>
<comment type="caution">
    <text evidence="3">The sequence shown here is derived from an EMBL/GenBank/DDBJ whole genome shotgun (WGS) entry which is preliminary data.</text>
</comment>
<dbReference type="OMA" id="RTHMARN"/>
<dbReference type="Proteomes" id="UP000688137">
    <property type="component" value="Unassembled WGS sequence"/>
</dbReference>
<dbReference type="GO" id="GO:0006412">
    <property type="term" value="P:translation"/>
    <property type="evidence" value="ECO:0007669"/>
    <property type="project" value="InterPro"/>
</dbReference>
<evidence type="ECO:0000313" key="3">
    <source>
        <dbReference type="EMBL" id="CAD8061079.1"/>
    </source>
</evidence>
<keyword evidence="4" id="KW-1185">Reference proteome</keyword>
<accession>A0A8S1L026</accession>
<dbReference type="EMBL" id="CAJJDM010000030">
    <property type="protein sequence ID" value="CAD8061079.1"/>
    <property type="molecule type" value="Genomic_DNA"/>
</dbReference>
<dbReference type="Pfam" id="PF00573">
    <property type="entry name" value="Ribosomal_L4"/>
    <property type="match status" value="1"/>
</dbReference>
<organism evidence="3 4">
    <name type="scientific">Paramecium primaurelia</name>
    <dbReference type="NCBI Taxonomy" id="5886"/>
    <lineage>
        <taxon>Eukaryota</taxon>
        <taxon>Sar</taxon>
        <taxon>Alveolata</taxon>
        <taxon>Ciliophora</taxon>
        <taxon>Intramacronucleata</taxon>
        <taxon>Oligohymenophorea</taxon>
        <taxon>Peniculida</taxon>
        <taxon>Parameciidae</taxon>
        <taxon>Paramecium</taxon>
    </lineage>
</organism>
<protein>
    <recommendedName>
        <fullName evidence="1">Large ribosomal subunit protein uL4m</fullName>
    </recommendedName>
</protein>
<feature type="region of interest" description="Disordered" evidence="2">
    <location>
        <begin position="87"/>
        <end position="122"/>
    </location>
</feature>
<name>A0A8S1L026_PARPR</name>
<evidence type="ECO:0000256" key="2">
    <source>
        <dbReference type="SAM" id="MobiDB-lite"/>
    </source>
</evidence>
<dbReference type="AlphaFoldDB" id="A0A8S1L026"/>